<gene>
    <name evidence="2" type="ORF">BDY17DRAFT_200369</name>
</gene>
<dbReference type="AlphaFoldDB" id="A0A6A6PLU9"/>
<dbReference type="RefSeq" id="XP_033587366.1">
    <property type="nucleotide sequence ID" value="XM_033730093.1"/>
</dbReference>
<organism evidence="2 3">
    <name type="scientific">Neohortaea acidophila</name>
    <dbReference type="NCBI Taxonomy" id="245834"/>
    <lineage>
        <taxon>Eukaryota</taxon>
        <taxon>Fungi</taxon>
        <taxon>Dikarya</taxon>
        <taxon>Ascomycota</taxon>
        <taxon>Pezizomycotina</taxon>
        <taxon>Dothideomycetes</taxon>
        <taxon>Dothideomycetidae</taxon>
        <taxon>Mycosphaerellales</taxon>
        <taxon>Teratosphaeriaceae</taxon>
        <taxon>Neohortaea</taxon>
    </lineage>
</organism>
<dbReference type="GeneID" id="54471095"/>
<feature type="compositionally biased region" description="Acidic residues" evidence="1">
    <location>
        <begin position="256"/>
        <end position="265"/>
    </location>
</feature>
<protein>
    <submittedName>
        <fullName evidence="2">Uncharacterized protein</fullName>
    </submittedName>
</protein>
<accession>A0A6A6PLU9</accession>
<sequence length="287" mass="32791">MMGLTLGYIFLPSSRKQSFLHSHSIPPFDMTSSNQIHPMDIIDDTDVHNAPMPEQHKQMILKHLQRLQDIAKGEDVDSGEEEVCRKRADIEYQKRLAREQLARITTVFRRYQARHERGEFEDEEVESMCADIIDGCILVYNTRFLGKMPAAGDRLMDEDQDGAAELWKPASVETAILPDCSRKHDIGEDLELHKLVLKDKRSEGNLVELGRAQVPVLSGQWPKIREELLKKSPVYHHWPPTPAEGAAYVAHKGAEPEEPESDWEEYLQSRAETEAGDSDCEEYRQDG</sequence>
<name>A0A6A6PLU9_9PEZI</name>
<keyword evidence="3" id="KW-1185">Reference proteome</keyword>
<reference evidence="2" key="1">
    <citation type="journal article" date="2020" name="Stud. Mycol.">
        <title>101 Dothideomycetes genomes: a test case for predicting lifestyles and emergence of pathogens.</title>
        <authorList>
            <person name="Haridas S."/>
            <person name="Albert R."/>
            <person name="Binder M."/>
            <person name="Bloem J."/>
            <person name="Labutti K."/>
            <person name="Salamov A."/>
            <person name="Andreopoulos B."/>
            <person name="Baker S."/>
            <person name="Barry K."/>
            <person name="Bills G."/>
            <person name="Bluhm B."/>
            <person name="Cannon C."/>
            <person name="Castanera R."/>
            <person name="Culley D."/>
            <person name="Daum C."/>
            <person name="Ezra D."/>
            <person name="Gonzalez J."/>
            <person name="Henrissat B."/>
            <person name="Kuo A."/>
            <person name="Liang C."/>
            <person name="Lipzen A."/>
            <person name="Lutzoni F."/>
            <person name="Magnuson J."/>
            <person name="Mondo S."/>
            <person name="Nolan M."/>
            <person name="Ohm R."/>
            <person name="Pangilinan J."/>
            <person name="Park H.-J."/>
            <person name="Ramirez L."/>
            <person name="Alfaro M."/>
            <person name="Sun H."/>
            <person name="Tritt A."/>
            <person name="Yoshinaga Y."/>
            <person name="Zwiers L.-H."/>
            <person name="Turgeon B."/>
            <person name="Goodwin S."/>
            <person name="Spatafora J."/>
            <person name="Crous P."/>
            <person name="Grigoriev I."/>
        </authorList>
    </citation>
    <scope>NUCLEOTIDE SEQUENCE</scope>
    <source>
        <strain evidence="2">CBS 113389</strain>
    </source>
</reference>
<proteinExistence type="predicted"/>
<dbReference type="Proteomes" id="UP000799767">
    <property type="component" value="Unassembled WGS sequence"/>
</dbReference>
<feature type="region of interest" description="Disordered" evidence="1">
    <location>
        <begin position="240"/>
        <end position="265"/>
    </location>
</feature>
<evidence type="ECO:0000313" key="2">
    <source>
        <dbReference type="EMBL" id="KAF2480796.1"/>
    </source>
</evidence>
<evidence type="ECO:0000313" key="3">
    <source>
        <dbReference type="Proteomes" id="UP000799767"/>
    </source>
</evidence>
<evidence type="ECO:0000256" key="1">
    <source>
        <dbReference type="SAM" id="MobiDB-lite"/>
    </source>
</evidence>
<dbReference type="EMBL" id="MU001639">
    <property type="protein sequence ID" value="KAF2480796.1"/>
    <property type="molecule type" value="Genomic_DNA"/>
</dbReference>